<dbReference type="EMBL" id="CP036526">
    <property type="protein sequence ID" value="QDT12354.1"/>
    <property type="molecule type" value="Genomic_DNA"/>
</dbReference>
<sequence>MRVGWYTAQLFVKLTVTKTVLTISSGGRSYRIGRENFKGYQDTSVLGIFKRGIRFHHSQPNLANPVVFYPSVGRESLKQDLIKLGWS</sequence>
<protein>
    <submittedName>
        <fullName evidence="1">Uncharacterized protein</fullName>
    </submittedName>
</protein>
<name>A0A517NYZ3_9BACT</name>
<dbReference type="Proteomes" id="UP000319817">
    <property type="component" value="Chromosome"/>
</dbReference>
<reference evidence="1 2" key="1">
    <citation type="submission" date="2019-02" db="EMBL/GenBank/DDBJ databases">
        <title>Deep-cultivation of Planctomycetes and their phenomic and genomic characterization uncovers novel biology.</title>
        <authorList>
            <person name="Wiegand S."/>
            <person name="Jogler M."/>
            <person name="Boedeker C."/>
            <person name="Pinto D."/>
            <person name="Vollmers J."/>
            <person name="Rivas-Marin E."/>
            <person name="Kohn T."/>
            <person name="Peeters S.H."/>
            <person name="Heuer A."/>
            <person name="Rast P."/>
            <person name="Oberbeckmann S."/>
            <person name="Bunk B."/>
            <person name="Jeske O."/>
            <person name="Meyerdierks A."/>
            <person name="Storesund J.E."/>
            <person name="Kallscheuer N."/>
            <person name="Luecker S."/>
            <person name="Lage O.M."/>
            <person name="Pohl T."/>
            <person name="Merkel B.J."/>
            <person name="Hornburger P."/>
            <person name="Mueller R.-W."/>
            <person name="Bruemmer F."/>
            <person name="Labrenz M."/>
            <person name="Spormann A.M."/>
            <person name="Op den Camp H."/>
            <person name="Overmann J."/>
            <person name="Amann R."/>
            <person name="Jetten M.S.M."/>
            <person name="Mascher T."/>
            <person name="Medema M.H."/>
            <person name="Devos D.P."/>
            <person name="Kaster A.-K."/>
            <person name="Ovreas L."/>
            <person name="Rohde M."/>
            <person name="Galperin M.Y."/>
            <person name="Jogler C."/>
        </authorList>
    </citation>
    <scope>NUCLEOTIDE SEQUENCE [LARGE SCALE GENOMIC DNA]</scope>
    <source>
        <strain evidence="1 2">K23_9</strain>
    </source>
</reference>
<dbReference type="AlphaFoldDB" id="A0A517NYZ3"/>
<gene>
    <name evidence="1" type="ORF">K239x_43640</name>
</gene>
<accession>A0A517NYZ3</accession>
<proteinExistence type="predicted"/>
<evidence type="ECO:0000313" key="2">
    <source>
        <dbReference type="Proteomes" id="UP000319817"/>
    </source>
</evidence>
<evidence type="ECO:0000313" key="1">
    <source>
        <dbReference type="EMBL" id="QDT12354.1"/>
    </source>
</evidence>
<organism evidence="1 2">
    <name type="scientific">Stieleria marina</name>
    <dbReference type="NCBI Taxonomy" id="1930275"/>
    <lineage>
        <taxon>Bacteria</taxon>
        <taxon>Pseudomonadati</taxon>
        <taxon>Planctomycetota</taxon>
        <taxon>Planctomycetia</taxon>
        <taxon>Pirellulales</taxon>
        <taxon>Pirellulaceae</taxon>
        <taxon>Stieleria</taxon>
    </lineage>
</organism>
<keyword evidence="2" id="KW-1185">Reference proteome</keyword>